<evidence type="ECO:0000256" key="1">
    <source>
        <dbReference type="SAM" id="MobiDB-lite"/>
    </source>
</evidence>
<reference evidence="2" key="1">
    <citation type="journal article" date="2020" name="Fungal Divers.">
        <title>Resolving the Mortierellaceae phylogeny through synthesis of multi-gene phylogenetics and phylogenomics.</title>
        <authorList>
            <person name="Vandepol N."/>
            <person name="Liber J."/>
            <person name="Desiro A."/>
            <person name="Na H."/>
            <person name="Kennedy M."/>
            <person name="Barry K."/>
            <person name="Grigoriev I.V."/>
            <person name="Miller A.N."/>
            <person name="O'Donnell K."/>
            <person name="Stajich J.E."/>
            <person name="Bonito G."/>
        </authorList>
    </citation>
    <scope>NUCLEOTIDE SEQUENCE</scope>
    <source>
        <strain evidence="2">MES-2147</strain>
    </source>
</reference>
<organism evidence="2 3">
    <name type="scientific">Modicella reniformis</name>
    <dbReference type="NCBI Taxonomy" id="1440133"/>
    <lineage>
        <taxon>Eukaryota</taxon>
        <taxon>Fungi</taxon>
        <taxon>Fungi incertae sedis</taxon>
        <taxon>Mucoromycota</taxon>
        <taxon>Mortierellomycotina</taxon>
        <taxon>Mortierellomycetes</taxon>
        <taxon>Mortierellales</taxon>
        <taxon>Mortierellaceae</taxon>
        <taxon>Modicella</taxon>
    </lineage>
</organism>
<feature type="region of interest" description="Disordered" evidence="1">
    <location>
        <begin position="79"/>
        <end position="120"/>
    </location>
</feature>
<gene>
    <name evidence="2" type="ORF">BGZ65_000183</name>
</gene>
<dbReference type="EMBL" id="JAAAHW010011924">
    <property type="protein sequence ID" value="KAF9916677.1"/>
    <property type="molecule type" value="Genomic_DNA"/>
</dbReference>
<evidence type="ECO:0000313" key="2">
    <source>
        <dbReference type="EMBL" id="KAF9916677.1"/>
    </source>
</evidence>
<accession>A0A9P6IG53</accession>
<protein>
    <submittedName>
        <fullName evidence="2">Uncharacterized protein</fullName>
    </submittedName>
</protein>
<sequence>MFEPAFRDDGCLQSSIEKRLRDEGLTVWVEKRAVVLGDDALDFDLMSEHGSVQLNRAYNDMERNPDLKLATQLADHRDVQDSVVSRGQKRVAEDGFETSTSAKSVRVSQSEDLNGDSSAPSKAVVNLDARYKVISVIRHSPELTNPAEGSDSSPQELSRTIIDSFDELTTAVLCARVKFYGLLTNMDVSTIDVEDSLDASSKEEEQVRYER</sequence>
<dbReference type="Proteomes" id="UP000749646">
    <property type="component" value="Unassembled WGS sequence"/>
</dbReference>
<evidence type="ECO:0000313" key="3">
    <source>
        <dbReference type="Proteomes" id="UP000749646"/>
    </source>
</evidence>
<proteinExistence type="predicted"/>
<comment type="caution">
    <text evidence="2">The sequence shown here is derived from an EMBL/GenBank/DDBJ whole genome shotgun (WGS) entry which is preliminary data.</text>
</comment>
<feature type="compositionally biased region" description="Polar residues" evidence="1">
    <location>
        <begin position="97"/>
        <end position="120"/>
    </location>
</feature>
<name>A0A9P6IG53_9FUNG</name>
<feature type="non-terminal residue" evidence="2">
    <location>
        <position position="211"/>
    </location>
</feature>
<dbReference type="AlphaFoldDB" id="A0A9P6IG53"/>
<keyword evidence="3" id="KW-1185">Reference proteome</keyword>